<keyword evidence="1" id="KW-0812">Transmembrane</keyword>
<comment type="caution">
    <text evidence="2">The sequence shown here is derived from an EMBL/GenBank/DDBJ whole genome shotgun (WGS) entry which is preliminary data.</text>
</comment>
<protein>
    <submittedName>
        <fullName evidence="2">Alkaline shock response membrane anchor protein AmaP</fullName>
    </submittedName>
</protein>
<evidence type="ECO:0000256" key="1">
    <source>
        <dbReference type="SAM" id="Phobius"/>
    </source>
</evidence>
<accession>A0ABS0NGA3</accession>
<keyword evidence="1" id="KW-0472">Membrane</keyword>
<sequence length="199" mass="22358">MLRRVNRVLLALIGLALLAAGGAVLLSGLDLPRHWNFTTPSWWPFDGRHDVVLSRSDRRRWRDEDWWWPTVIAALAVLLLLTLWWALAQLRRRRLGEVQVATGDGDHGAALRGRALEGAMAAEAESLDGVDRARVRLTGRRTAPRARLRLLLTPHAQPVATLERVRGEVLEHARTSAGLERLPAEVRLRAQRHGAERVT</sequence>
<evidence type="ECO:0000313" key="3">
    <source>
        <dbReference type="Proteomes" id="UP000807371"/>
    </source>
</evidence>
<keyword evidence="3" id="KW-1185">Reference proteome</keyword>
<proteinExistence type="predicted"/>
<dbReference type="EMBL" id="JACYXC010000001">
    <property type="protein sequence ID" value="MBH5334223.1"/>
    <property type="molecule type" value="Genomic_DNA"/>
</dbReference>
<feature type="transmembrane region" description="Helical" evidence="1">
    <location>
        <begin position="66"/>
        <end position="87"/>
    </location>
</feature>
<dbReference type="Proteomes" id="UP000807371">
    <property type="component" value="Unassembled WGS sequence"/>
</dbReference>
<gene>
    <name evidence="2" type="primary">amaP</name>
    <name evidence="2" type="ORF">IHE55_05155</name>
</gene>
<dbReference type="RefSeq" id="WP_197987946.1">
    <property type="nucleotide sequence ID" value="NZ_JACYXC010000001.1"/>
</dbReference>
<reference evidence="2 3" key="1">
    <citation type="submission" date="2020-09" db="EMBL/GenBank/DDBJ databases">
        <title>Biosynthesis of the nuclear factor of activated T cells inhibitor NFAT-133 and its congeners in Streptomyces pactum.</title>
        <authorList>
            <person name="Zhou W."/>
            <person name="Posri P."/>
            <person name="Abugrain M.E."/>
            <person name="Weisberg A.J."/>
            <person name="Chang J.H."/>
            <person name="Mahmud T."/>
        </authorList>
    </citation>
    <scope>NUCLEOTIDE SEQUENCE [LARGE SCALE GENOMIC DNA]</scope>
    <source>
        <strain evidence="2 3">ATCC 27456</strain>
    </source>
</reference>
<name>A0ABS0NGA3_9ACTN</name>
<evidence type="ECO:0000313" key="2">
    <source>
        <dbReference type="EMBL" id="MBH5334223.1"/>
    </source>
</evidence>
<keyword evidence="1" id="KW-1133">Transmembrane helix</keyword>
<dbReference type="NCBIfam" id="NF033218">
    <property type="entry name" value="anchor_AmaP"/>
    <property type="match status" value="1"/>
</dbReference>
<organism evidence="2 3">
    <name type="scientific">Streptomyces pactum</name>
    <dbReference type="NCBI Taxonomy" id="68249"/>
    <lineage>
        <taxon>Bacteria</taxon>
        <taxon>Bacillati</taxon>
        <taxon>Actinomycetota</taxon>
        <taxon>Actinomycetes</taxon>
        <taxon>Kitasatosporales</taxon>
        <taxon>Streptomycetaceae</taxon>
        <taxon>Streptomyces</taxon>
    </lineage>
</organism>